<evidence type="ECO:0000259" key="2">
    <source>
        <dbReference type="PROSITE" id="PS50943"/>
    </source>
</evidence>
<dbReference type="KEGG" id="jda:BW727_101008"/>
<dbReference type="EMBL" id="CP019728">
    <property type="protein sequence ID" value="AQS53378.1"/>
    <property type="molecule type" value="Genomic_DNA"/>
</dbReference>
<dbReference type="OrthoDB" id="9814553at2"/>
<dbReference type="GO" id="GO:0005829">
    <property type="term" value="C:cytosol"/>
    <property type="evidence" value="ECO:0007669"/>
    <property type="project" value="TreeGrafter"/>
</dbReference>
<dbReference type="InterPro" id="IPR010982">
    <property type="entry name" value="Lambda_DNA-bd_dom_sf"/>
</dbReference>
<dbReference type="PROSITE" id="PS50943">
    <property type="entry name" value="HTH_CROC1"/>
    <property type="match status" value="1"/>
</dbReference>
<dbReference type="InterPro" id="IPR050807">
    <property type="entry name" value="TransReg_Diox_bact_type"/>
</dbReference>
<keyword evidence="1" id="KW-0238">DNA-binding</keyword>
<dbReference type="STRING" id="708126.BW727_101008"/>
<dbReference type="CDD" id="cd00093">
    <property type="entry name" value="HTH_XRE"/>
    <property type="match status" value="1"/>
</dbReference>
<proteinExistence type="predicted"/>
<evidence type="ECO:0000313" key="4">
    <source>
        <dbReference type="Proteomes" id="UP000188993"/>
    </source>
</evidence>
<evidence type="ECO:0000313" key="3">
    <source>
        <dbReference type="EMBL" id="AQS53378.1"/>
    </source>
</evidence>
<dbReference type="PANTHER" id="PTHR46797:SF2">
    <property type="entry name" value="TRANSCRIPTIONAL REGULATOR"/>
    <property type="match status" value="1"/>
</dbReference>
<gene>
    <name evidence="3" type="primary">ramB</name>
    <name evidence="3" type="ORF">BW727_101008</name>
</gene>
<dbReference type="SUPFAM" id="SSF47413">
    <property type="entry name" value="lambda repressor-like DNA-binding domains"/>
    <property type="match status" value="1"/>
</dbReference>
<dbReference type="AlphaFoldDB" id="A0A1S6IPB5"/>
<organism evidence="3 4">
    <name type="scientific">Jeotgalibaca dankookensis</name>
    <dbReference type="NCBI Taxonomy" id="708126"/>
    <lineage>
        <taxon>Bacteria</taxon>
        <taxon>Bacillati</taxon>
        <taxon>Bacillota</taxon>
        <taxon>Bacilli</taxon>
        <taxon>Lactobacillales</taxon>
        <taxon>Carnobacteriaceae</taxon>
        <taxon>Jeotgalibaca</taxon>
    </lineage>
</organism>
<protein>
    <submittedName>
        <fullName evidence="3">HTH-type transcriptional regulator RamB</fullName>
    </submittedName>
</protein>
<accession>A0A1S6IPB5</accession>
<dbReference type="RefSeq" id="WP_062470125.1">
    <property type="nucleotide sequence ID" value="NZ_BBYN01000018.1"/>
</dbReference>
<dbReference type="Proteomes" id="UP000188993">
    <property type="component" value="Chromosome"/>
</dbReference>
<dbReference type="SMART" id="SM00530">
    <property type="entry name" value="HTH_XRE"/>
    <property type="match status" value="1"/>
</dbReference>
<dbReference type="GO" id="GO:0003700">
    <property type="term" value="F:DNA-binding transcription factor activity"/>
    <property type="evidence" value="ECO:0007669"/>
    <property type="project" value="TreeGrafter"/>
</dbReference>
<dbReference type="InterPro" id="IPR001387">
    <property type="entry name" value="Cro/C1-type_HTH"/>
</dbReference>
<dbReference type="PANTHER" id="PTHR46797">
    <property type="entry name" value="HTH-TYPE TRANSCRIPTIONAL REGULATOR"/>
    <property type="match status" value="1"/>
</dbReference>
<keyword evidence="4" id="KW-1185">Reference proteome</keyword>
<feature type="domain" description="HTH cro/C1-type" evidence="2">
    <location>
        <begin position="7"/>
        <end position="61"/>
    </location>
</feature>
<sequence length="100" mass="11022">MDIGTRIQNLRKASHMTAKELSQIIEVSPSFISAIENNSSKLSLPTLAKICDALGVTLSEFFNTEASVVDTKLSSAISTLPEEKKWQLLNFLEGLFPHKT</sequence>
<reference evidence="3 4" key="1">
    <citation type="journal article" date="2014" name="Int. J. Syst. Evol. Microbiol.">
        <title>Jeotgalibaca dankookensis gen. nov., sp. nov., a member of the family Carnobacteriaceae, isolated from seujeot (Korean traditional food).</title>
        <authorList>
            <person name="Lee D.G."/>
            <person name="Trujillo M.E."/>
            <person name="Kang H."/>
            <person name="Ahn T.Y."/>
        </authorList>
    </citation>
    <scope>NUCLEOTIDE SEQUENCE [LARGE SCALE GENOMIC DNA]</scope>
    <source>
        <strain evidence="3 4">EX-07</strain>
    </source>
</reference>
<dbReference type="Gene3D" id="1.10.260.40">
    <property type="entry name" value="lambda repressor-like DNA-binding domains"/>
    <property type="match status" value="1"/>
</dbReference>
<dbReference type="GO" id="GO:0003677">
    <property type="term" value="F:DNA binding"/>
    <property type="evidence" value="ECO:0007669"/>
    <property type="project" value="UniProtKB-KW"/>
</dbReference>
<evidence type="ECO:0000256" key="1">
    <source>
        <dbReference type="ARBA" id="ARBA00023125"/>
    </source>
</evidence>
<dbReference type="Pfam" id="PF01381">
    <property type="entry name" value="HTH_3"/>
    <property type="match status" value="1"/>
</dbReference>
<name>A0A1S6IPB5_9LACT</name>